<organism evidence="3 4">
    <name type="scientific">Elizabethkingia anophelis NUHP1</name>
    <dbReference type="NCBI Taxonomy" id="1338011"/>
    <lineage>
        <taxon>Bacteria</taxon>
        <taxon>Pseudomonadati</taxon>
        <taxon>Bacteroidota</taxon>
        <taxon>Flavobacteriia</taxon>
        <taxon>Flavobacteriales</taxon>
        <taxon>Weeksellaceae</taxon>
        <taxon>Elizabethkingia</taxon>
    </lineage>
</organism>
<dbReference type="Pfam" id="PF10979">
    <property type="entry name" value="DUF2786"/>
    <property type="match status" value="1"/>
</dbReference>
<protein>
    <submittedName>
        <fullName evidence="3">Uncharacterized protein</fullName>
    </submittedName>
</protein>
<dbReference type="InterPro" id="IPR024498">
    <property type="entry name" value="DUF2786"/>
</dbReference>
<feature type="domain" description="DUF2786" evidence="1">
    <location>
        <begin position="8"/>
        <end position="44"/>
    </location>
</feature>
<dbReference type="eggNOG" id="ENOG5033IQ9">
    <property type="taxonomic scope" value="Bacteria"/>
</dbReference>
<dbReference type="AlphaFoldDB" id="A0A077EFV6"/>
<dbReference type="EMBL" id="CP007547">
    <property type="protein sequence ID" value="AIL44400.1"/>
    <property type="molecule type" value="Genomic_DNA"/>
</dbReference>
<dbReference type="RefSeq" id="WP_009090816.1">
    <property type="nucleotide sequence ID" value="NZ_CP007547.1"/>
</dbReference>
<dbReference type="STRING" id="1338011.BD94_0625"/>
<dbReference type="InterPro" id="IPR055592">
    <property type="entry name" value="DUF7168"/>
</dbReference>
<gene>
    <name evidence="3" type="ORF">BD94_0625</name>
</gene>
<dbReference type="Proteomes" id="UP000028933">
    <property type="component" value="Chromosome"/>
</dbReference>
<proteinExistence type="predicted"/>
<name>A0A077EFV6_9FLAO</name>
<reference evidence="3" key="2">
    <citation type="journal article" date="2015" name="Genome Biol. Evol.">
        <title>Complete Genome Sequence and Transcriptomic Analysis of the Novel Pathogen Elizabethkingia anophelis in Response to Oxidative Stress.</title>
        <authorList>
            <person name="Li Y."/>
            <person name="Liu Y."/>
            <person name="Chew S.C."/>
            <person name="Tay M."/>
            <person name="Salido M.M."/>
            <person name="Teo J."/>
            <person name="Lauro F.M."/>
            <person name="Givskov M."/>
            <person name="Yang L."/>
        </authorList>
    </citation>
    <scope>NUCLEOTIDE SEQUENCE</scope>
    <source>
        <strain evidence="3">NUHP1</strain>
    </source>
</reference>
<dbReference type="GeneID" id="56686088"/>
<dbReference type="Pfam" id="PF23771">
    <property type="entry name" value="DUF7168"/>
    <property type="match status" value="1"/>
</dbReference>
<evidence type="ECO:0000313" key="4">
    <source>
        <dbReference type="Proteomes" id="UP000028933"/>
    </source>
</evidence>
<dbReference type="KEGG" id="eao:BD94_0625"/>
<evidence type="ECO:0000259" key="1">
    <source>
        <dbReference type="Pfam" id="PF10979"/>
    </source>
</evidence>
<evidence type="ECO:0000259" key="2">
    <source>
        <dbReference type="Pfam" id="PF23771"/>
    </source>
</evidence>
<reference evidence="3" key="1">
    <citation type="journal article" date="2013" name="Lancet">
        <title>First case of E anophelis outbreak in an intensive-care unit.</title>
        <authorList>
            <person name="Teo J."/>
            <person name="Tan S.Y."/>
            <person name="Tay M."/>
            <person name="Ding Y."/>
            <person name="Kjelleberg S."/>
            <person name="Givskov M."/>
            <person name="Lin R.T."/>
            <person name="Yang L."/>
        </authorList>
    </citation>
    <scope>NUCLEOTIDE SEQUENCE [LARGE SCALE GENOMIC DNA]</scope>
    <source>
        <strain evidence="3">NUHP1</strain>
    </source>
</reference>
<feature type="domain" description="DUF7168" evidence="2">
    <location>
        <begin position="79"/>
        <end position="171"/>
    </location>
</feature>
<accession>A0A077EFV6</accession>
<sequence length="238" mass="27758">MNPREKNIARVKALLEKNVENGATEAEAMSALAKASELMKQWYISENDIKDPYLGEKCILKQFPLIQSGYNYRLFYNDLTRLFDCEYYYNSKIIAFFGFEEDVELCGYFYNLIIKTCLKEKDNFLESPEGIVAKKYHHGRTLAASFIKGFMLRIATKMEDMYKDKVSNLPQQTGLMVVKKEQKVKEQFEILDFKIFMQSSKELVFEEIGFNAGLDKGDEFHLTQGINSYQMENTKQLH</sequence>
<evidence type="ECO:0000313" key="3">
    <source>
        <dbReference type="EMBL" id="AIL44400.1"/>
    </source>
</evidence>
<dbReference type="HOGENOM" id="CLU_1164430_0_0_10"/>